<feature type="domain" description="Calpain catalytic" evidence="7">
    <location>
        <begin position="614"/>
        <end position="935"/>
    </location>
</feature>
<feature type="active site" evidence="6">
    <location>
        <position position="379"/>
    </location>
</feature>
<proteinExistence type="inferred from homology"/>
<feature type="active site" evidence="5 6">
    <location>
        <position position="643"/>
    </location>
</feature>
<keyword evidence="3 6" id="KW-0378">Hydrolase</keyword>
<evidence type="ECO:0000256" key="5">
    <source>
        <dbReference type="PIRSR" id="PIRSR622684-1"/>
    </source>
</evidence>
<keyword evidence="4 6" id="KW-0788">Thiol protease</keyword>
<dbReference type="SUPFAM" id="SSF54001">
    <property type="entry name" value="Cysteine proteinases"/>
    <property type="match status" value="2"/>
</dbReference>
<keyword evidence="2 6" id="KW-0645">Protease</keyword>
<dbReference type="GO" id="GO:0006508">
    <property type="term" value="P:proteolysis"/>
    <property type="evidence" value="ECO:0007669"/>
    <property type="project" value="UniProtKB-KW"/>
</dbReference>
<reference evidence="8" key="1">
    <citation type="submission" date="2021-02" db="EMBL/GenBank/DDBJ databases">
        <authorList>
            <person name="Dougan E. K."/>
            <person name="Rhodes N."/>
            <person name="Thang M."/>
            <person name="Chan C."/>
        </authorList>
    </citation>
    <scope>NUCLEOTIDE SEQUENCE</scope>
</reference>
<dbReference type="SMART" id="SM00230">
    <property type="entry name" value="CysPc"/>
    <property type="match status" value="1"/>
</dbReference>
<feature type="active site" evidence="5 6">
    <location>
        <position position="875"/>
    </location>
</feature>
<dbReference type="InterPro" id="IPR038765">
    <property type="entry name" value="Papain-like_cys_pep_sf"/>
</dbReference>
<feature type="active site" evidence="6">
    <location>
        <position position="170"/>
    </location>
</feature>
<dbReference type="PROSITE" id="PS50203">
    <property type="entry name" value="CALPAIN_CAT"/>
    <property type="match status" value="2"/>
</dbReference>
<dbReference type="InterPro" id="IPR001300">
    <property type="entry name" value="Peptidase_C2_calpain_cat"/>
</dbReference>
<dbReference type="AlphaFoldDB" id="A0A813LPR3"/>
<dbReference type="PANTHER" id="PTHR10183:SF379">
    <property type="entry name" value="CALPAIN-5"/>
    <property type="match status" value="1"/>
</dbReference>
<dbReference type="EMBL" id="CAJNNW010035631">
    <property type="protein sequence ID" value="CAE8728962.1"/>
    <property type="molecule type" value="Genomic_DNA"/>
</dbReference>
<dbReference type="Proteomes" id="UP000626109">
    <property type="component" value="Unassembled WGS sequence"/>
</dbReference>
<dbReference type="InterPro" id="IPR000169">
    <property type="entry name" value="Pept_cys_AS"/>
</dbReference>
<comment type="caution">
    <text evidence="8">The sequence shown here is derived from an EMBL/GenBank/DDBJ whole genome shotgun (WGS) entry which is preliminary data.</text>
</comment>
<dbReference type="PRINTS" id="PR00704">
    <property type="entry name" value="CALPAIN"/>
</dbReference>
<sequence length="942" mass="104571">MSRPHPLDRVEGWSKGPTKIVVPDKLREEEETAKIDKLKQIGRKLQQPKPMSLKWLAPVNNGLVRLTCDLVQPLEVNTKQEAVMMVRNYPGKFLGCRWLQEGYAGKALVYPRSCDFYGSGFGKNTSQPDATGRYTSKSPGRGQGVFDKPGLKIVADINPNDVNQGGVGDCWLLSAISALAEFDTAITTLFKKRPDLHLPPSDAFNKYTITLYDLESWAPVDVVIDERLIWDEERGDLLGCKPGPQGDLWPSLIEKAVAAHCGGWDKIDGGQCTHAWRILTGCREVYTIAQQGNIYKCMGAYNPNEDRWEQLSNSPHDGFQGMWPMKWPDVGGGGGLHLTCNQDELFARMCAWDAVNFIMGAGTRAGSDTDKSDGIVDGHAYTVLTCIGDAGRAGFDMVKMRNPWGKQEFECGGWTDGGPNWQQYPSVYEACGRPVPRDDGVFWMQKEQFFQYFTTVYLCARNMAHFVTFPKSVHHAADPVAKPPAEKPKEDASKWEFEERDGFEIDLSTANQVEAIKVDTKEEAVKMVRDAPKSFFGCMWIQEGYVGKALVFPRACDFYGPGFAENASQPDSTGAMRAVYHMLPKDIRIDPDNYTDGPLSCYQGRRFSAKSPGRGQGVFDKPGLKIVADINPNDVNQGGVGDCWLLSAISALAEFDTAITTLFKKRPDLHLPPSDAFNKYTISLYDLESWAPVDVVIDERLIWDEERGDLLGCKPGSQGDLWPSLIEKAVAAHCGGWDKIDGGQCTHAWRILTGCKEVYTIAKHGYVYKCMGAYNPNENRWEQLSNSPHDGFQGMWPMKWPDVGGGGGLHLTCNQDEVFGRMCAWDAANFIMGAGTRAGSDTDKSDGIVDGHAYTVLACIGNAGGAGFDMVKMRNPWGKQEFECGGWTDDGPNWQQYPRVFEACGQPVARDDGVFWMQKEQFFEYFTTVYLCAHNMATFGNA</sequence>
<evidence type="ECO:0000313" key="8">
    <source>
        <dbReference type="EMBL" id="CAE8728962.1"/>
    </source>
</evidence>
<name>A0A813LPR3_POLGL</name>
<evidence type="ECO:0000259" key="7">
    <source>
        <dbReference type="PROSITE" id="PS50203"/>
    </source>
</evidence>
<dbReference type="GO" id="GO:0004198">
    <property type="term" value="F:calcium-dependent cysteine-type endopeptidase activity"/>
    <property type="evidence" value="ECO:0007669"/>
    <property type="project" value="InterPro"/>
</dbReference>
<evidence type="ECO:0000256" key="6">
    <source>
        <dbReference type="PROSITE-ProRule" id="PRU00239"/>
    </source>
</evidence>
<evidence type="ECO:0000313" key="9">
    <source>
        <dbReference type="Proteomes" id="UP000626109"/>
    </source>
</evidence>
<dbReference type="Gene3D" id="3.90.70.10">
    <property type="entry name" value="Cysteine proteinases"/>
    <property type="match status" value="2"/>
</dbReference>
<accession>A0A813LPR3</accession>
<feature type="active site" evidence="6">
    <location>
        <position position="402"/>
    </location>
</feature>
<evidence type="ECO:0000256" key="1">
    <source>
        <dbReference type="ARBA" id="ARBA00007623"/>
    </source>
</evidence>
<dbReference type="InterPro" id="IPR022684">
    <property type="entry name" value="Calpain_cysteine_protease"/>
</dbReference>
<dbReference type="Pfam" id="PF00648">
    <property type="entry name" value="Peptidase_C2"/>
    <property type="match status" value="2"/>
</dbReference>
<evidence type="ECO:0000256" key="2">
    <source>
        <dbReference type="ARBA" id="ARBA00022670"/>
    </source>
</evidence>
<feature type="domain" description="Calpain catalytic" evidence="7">
    <location>
        <begin position="141"/>
        <end position="462"/>
    </location>
</feature>
<dbReference type="PROSITE" id="PS00139">
    <property type="entry name" value="THIOL_PROTEASE_CYS"/>
    <property type="match status" value="2"/>
</dbReference>
<gene>
    <name evidence="8" type="ORF">PGLA2088_LOCUS45280</name>
</gene>
<dbReference type="PANTHER" id="PTHR10183">
    <property type="entry name" value="CALPAIN"/>
    <property type="match status" value="1"/>
</dbReference>
<evidence type="ECO:0000256" key="3">
    <source>
        <dbReference type="ARBA" id="ARBA00022801"/>
    </source>
</evidence>
<comment type="similarity">
    <text evidence="1">Belongs to the peptidase C2 family.</text>
</comment>
<evidence type="ECO:0000256" key="4">
    <source>
        <dbReference type="ARBA" id="ARBA00022807"/>
    </source>
</evidence>
<feature type="active site" evidence="5 6">
    <location>
        <position position="852"/>
    </location>
</feature>
<organism evidence="8 9">
    <name type="scientific">Polarella glacialis</name>
    <name type="common">Dinoflagellate</name>
    <dbReference type="NCBI Taxonomy" id="89957"/>
    <lineage>
        <taxon>Eukaryota</taxon>
        <taxon>Sar</taxon>
        <taxon>Alveolata</taxon>
        <taxon>Dinophyceae</taxon>
        <taxon>Suessiales</taxon>
        <taxon>Suessiaceae</taxon>
        <taxon>Polarella</taxon>
    </lineage>
</organism>
<protein>
    <recommendedName>
        <fullName evidence="7">Calpain catalytic domain-containing protein</fullName>
    </recommendedName>
</protein>